<dbReference type="GO" id="GO:0031297">
    <property type="term" value="P:replication fork processing"/>
    <property type="evidence" value="ECO:0007669"/>
    <property type="project" value="TreeGrafter"/>
</dbReference>
<dbReference type="GO" id="GO:0046975">
    <property type="term" value="F:histone H3K36 methyltransferase activity"/>
    <property type="evidence" value="ECO:0007669"/>
    <property type="project" value="TreeGrafter"/>
</dbReference>
<dbReference type="Gene3D" id="3.30.420.10">
    <property type="entry name" value="Ribonuclease H-like superfamily/Ribonuclease H"/>
    <property type="match status" value="1"/>
</dbReference>
<dbReference type="GO" id="GO:0044774">
    <property type="term" value="P:mitotic DNA integrity checkpoint signaling"/>
    <property type="evidence" value="ECO:0007669"/>
    <property type="project" value="TreeGrafter"/>
</dbReference>
<dbReference type="GO" id="GO:0035861">
    <property type="term" value="C:site of double-strand break"/>
    <property type="evidence" value="ECO:0007669"/>
    <property type="project" value="TreeGrafter"/>
</dbReference>
<dbReference type="GO" id="GO:0000014">
    <property type="term" value="F:single-stranded DNA endodeoxyribonuclease activity"/>
    <property type="evidence" value="ECO:0007669"/>
    <property type="project" value="TreeGrafter"/>
</dbReference>
<dbReference type="PANTHER" id="PTHR46060">
    <property type="entry name" value="MARINER MOS1 TRANSPOSASE-LIKE PROTEIN"/>
    <property type="match status" value="1"/>
</dbReference>
<evidence type="ECO:0000256" key="1">
    <source>
        <dbReference type="SAM" id="MobiDB-lite"/>
    </source>
</evidence>
<dbReference type="GO" id="GO:0015074">
    <property type="term" value="P:DNA integration"/>
    <property type="evidence" value="ECO:0007669"/>
    <property type="project" value="TreeGrafter"/>
</dbReference>
<proteinExistence type="predicted"/>
<protein>
    <recommendedName>
        <fullName evidence="3">Mos1 transposase HTH domain-containing protein</fullName>
    </recommendedName>
</protein>
<dbReference type="GO" id="GO:0003690">
    <property type="term" value="F:double-stranded DNA binding"/>
    <property type="evidence" value="ECO:0007669"/>
    <property type="project" value="TreeGrafter"/>
</dbReference>
<dbReference type="GO" id="GO:0000793">
    <property type="term" value="C:condensed chromosome"/>
    <property type="evidence" value="ECO:0007669"/>
    <property type="project" value="TreeGrafter"/>
</dbReference>
<name>A0A1B6LPQ1_9HEMI</name>
<feature type="compositionally biased region" description="Polar residues" evidence="1">
    <location>
        <begin position="151"/>
        <end position="165"/>
    </location>
</feature>
<dbReference type="GO" id="GO:0006303">
    <property type="term" value="P:double-strand break repair via nonhomologous end joining"/>
    <property type="evidence" value="ECO:0007669"/>
    <property type="project" value="TreeGrafter"/>
</dbReference>
<dbReference type="GO" id="GO:0044547">
    <property type="term" value="F:DNA topoisomerase binding"/>
    <property type="evidence" value="ECO:0007669"/>
    <property type="project" value="TreeGrafter"/>
</dbReference>
<reference evidence="2" key="1">
    <citation type="submission" date="2015-11" db="EMBL/GenBank/DDBJ databases">
        <title>De novo transcriptome assembly of four potential Pierce s Disease insect vectors from Arizona vineyards.</title>
        <authorList>
            <person name="Tassone E.E."/>
        </authorList>
    </citation>
    <scope>NUCLEOTIDE SEQUENCE</scope>
</reference>
<dbReference type="InterPro" id="IPR052709">
    <property type="entry name" value="Transposase-MT_Hybrid"/>
</dbReference>
<feature type="region of interest" description="Disordered" evidence="1">
    <location>
        <begin position="151"/>
        <end position="177"/>
    </location>
</feature>
<feature type="non-terminal residue" evidence="2">
    <location>
        <position position="177"/>
    </location>
</feature>
<dbReference type="PANTHER" id="PTHR46060:SF2">
    <property type="entry name" value="HISTONE-LYSINE N-METHYLTRANSFERASE SETMAR"/>
    <property type="match status" value="1"/>
</dbReference>
<dbReference type="GO" id="GO:0005634">
    <property type="term" value="C:nucleus"/>
    <property type="evidence" value="ECO:0007669"/>
    <property type="project" value="TreeGrafter"/>
</dbReference>
<evidence type="ECO:0008006" key="3">
    <source>
        <dbReference type="Google" id="ProtNLM"/>
    </source>
</evidence>
<dbReference type="InterPro" id="IPR036397">
    <property type="entry name" value="RNaseH_sf"/>
</dbReference>
<dbReference type="GO" id="GO:0042800">
    <property type="term" value="F:histone H3K4 methyltransferase activity"/>
    <property type="evidence" value="ECO:0007669"/>
    <property type="project" value="TreeGrafter"/>
</dbReference>
<evidence type="ECO:0000313" key="2">
    <source>
        <dbReference type="EMBL" id="JAT25675.1"/>
    </source>
</evidence>
<sequence>MSAMDIHRQICEIYGPSVMNEGKVQKWVREFKDARSNVHDEVQSGQNSLTIEDLVTAVESKIREDRQFTIMTLSTKFPHRSRSVIYKIVSENLNFKKLFFSKGSKTLNGGSQTKSIECRLNFLTCYNDEGDGMLSRIVTCDETWMSHVTPKSKQQSMEWRHTTSPVKVKAKQTISQR</sequence>
<dbReference type="GO" id="GO:0003697">
    <property type="term" value="F:single-stranded DNA binding"/>
    <property type="evidence" value="ECO:0007669"/>
    <property type="project" value="TreeGrafter"/>
</dbReference>
<dbReference type="AlphaFoldDB" id="A0A1B6LPQ1"/>
<dbReference type="GO" id="GO:0000729">
    <property type="term" value="P:DNA double-strand break processing"/>
    <property type="evidence" value="ECO:0007669"/>
    <property type="project" value="TreeGrafter"/>
</dbReference>
<gene>
    <name evidence="2" type="ORF">g.43740</name>
</gene>
<accession>A0A1B6LPQ1</accession>
<organism evidence="2">
    <name type="scientific">Graphocephala atropunctata</name>
    <dbReference type="NCBI Taxonomy" id="36148"/>
    <lineage>
        <taxon>Eukaryota</taxon>
        <taxon>Metazoa</taxon>
        <taxon>Ecdysozoa</taxon>
        <taxon>Arthropoda</taxon>
        <taxon>Hexapoda</taxon>
        <taxon>Insecta</taxon>
        <taxon>Pterygota</taxon>
        <taxon>Neoptera</taxon>
        <taxon>Paraneoptera</taxon>
        <taxon>Hemiptera</taxon>
        <taxon>Auchenorrhyncha</taxon>
        <taxon>Membracoidea</taxon>
        <taxon>Cicadellidae</taxon>
        <taxon>Cicadellinae</taxon>
        <taxon>Cicadellini</taxon>
        <taxon>Graphocephala</taxon>
    </lineage>
</organism>
<dbReference type="EMBL" id="GEBQ01014302">
    <property type="protein sequence ID" value="JAT25675.1"/>
    <property type="molecule type" value="Transcribed_RNA"/>
</dbReference>